<dbReference type="EMBL" id="GL443520">
    <property type="protein sequence ID" value="EFN62002.1"/>
    <property type="molecule type" value="Genomic_DNA"/>
</dbReference>
<feature type="compositionally biased region" description="Basic residues" evidence="1">
    <location>
        <begin position="14"/>
        <end position="24"/>
    </location>
</feature>
<evidence type="ECO:0000313" key="3">
    <source>
        <dbReference type="Proteomes" id="UP000000311"/>
    </source>
</evidence>
<organism evidence="3">
    <name type="scientific">Camponotus floridanus</name>
    <name type="common">Florida carpenter ant</name>
    <dbReference type="NCBI Taxonomy" id="104421"/>
    <lineage>
        <taxon>Eukaryota</taxon>
        <taxon>Metazoa</taxon>
        <taxon>Ecdysozoa</taxon>
        <taxon>Arthropoda</taxon>
        <taxon>Hexapoda</taxon>
        <taxon>Insecta</taxon>
        <taxon>Pterygota</taxon>
        <taxon>Neoptera</taxon>
        <taxon>Endopterygota</taxon>
        <taxon>Hymenoptera</taxon>
        <taxon>Apocrita</taxon>
        <taxon>Aculeata</taxon>
        <taxon>Formicoidea</taxon>
        <taxon>Formicidae</taxon>
        <taxon>Formicinae</taxon>
        <taxon>Camponotus</taxon>
    </lineage>
</organism>
<reference evidence="2 3" key="1">
    <citation type="journal article" date="2010" name="Science">
        <title>Genomic comparison of the ants Camponotus floridanus and Harpegnathos saltator.</title>
        <authorList>
            <person name="Bonasio R."/>
            <person name="Zhang G."/>
            <person name="Ye C."/>
            <person name="Mutti N.S."/>
            <person name="Fang X."/>
            <person name="Qin N."/>
            <person name="Donahue G."/>
            <person name="Yang P."/>
            <person name="Li Q."/>
            <person name="Li C."/>
            <person name="Zhang P."/>
            <person name="Huang Z."/>
            <person name="Berger S.L."/>
            <person name="Reinberg D."/>
            <person name="Wang J."/>
            <person name="Liebig J."/>
        </authorList>
    </citation>
    <scope>NUCLEOTIDE SEQUENCE [LARGE SCALE GENOMIC DNA]</scope>
    <source>
        <strain evidence="3">C129</strain>
    </source>
</reference>
<protein>
    <submittedName>
        <fullName evidence="2">Uncharacterized protein</fullName>
    </submittedName>
</protein>
<evidence type="ECO:0000256" key="1">
    <source>
        <dbReference type="SAM" id="MobiDB-lite"/>
    </source>
</evidence>
<evidence type="ECO:0000313" key="2">
    <source>
        <dbReference type="EMBL" id="EFN62002.1"/>
    </source>
</evidence>
<proteinExistence type="predicted"/>
<keyword evidence="3" id="KW-1185">Reference proteome</keyword>
<gene>
    <name evidence="2" type="ORF">EAG_01755</name>
</gene>
<name>E2AX52_CAMFO</name>
<dbReference type="AlphaFoldDB" id="E2AX52"/>
<sequence>MGSPGRYRRCEMHHWHRTGRHKPRAVSFSSTSILQRLTPPRSTALARTSQPPPPPPPSSAVVGLAADTRGNRPVGSTG</sequence>
<accession>E2AX52</accession>
<dbReference type="InParanoid" id="E2AX52"/>
<feature type="region of interest" description="Disordered" evidence="1">
    <location>
        <begin position="1"/>
        <end position="78"/>
    </location>
</feature>
<dbReference type="Proteomes" id="UP000000311">
    <property type="component" value="Unassembled WGS sequence"/>
</dbReference>